<evidence type="ECO:0000259" key="14">
    <source>
        <dbReference type="Pfam" id="PF07479"/>
    </source>
</evidence>
<evidence type="ECO:0000256" key="8">
    <source>
        <dbReference type="PIRSR" id="PIRSR000114-1"/>
    </source>
</evidence>
<dbReference type="SUPFAM" id="SSF48179">
    <property type="entry name" value="6-phosphogluconate dehydrogenase C-terminal domain-like"/>
    <property type="match status" value="1"/>
</dbReference>
<dbReference type="InterPro" id="IPR006168">
    <property type="entry name" value="G3P_DH_NAD-dep"/>
</dbReference>
<keyword evidence="3 10" id="KW-0520">NAD</keyword>
<evidence type="ECO:0000256" key="7">
    <source>
        <dbReference type="ARBA" id="ARBA00084116"/>
    </source>
</evidence>
<evidence type="ECO:0000256" key="2">
    <source>
        <dbReference type="ARBA" id="ARBA00023002"/>
    </source>
</evidence>
<dbReference type="GO" id="GO:0005975">
    <property type="term" value="P:carbohydrate metabolic process"/>
    <property type="evidence" value="ECO:0007669"/>
    <property type="project" value="InterPro"/>
</dbReference>
<protein>
    <recommendedName>
        <fullName evidence="12">Glycerol-3-phosphate dehydrogenase [NAD(+)]</fullName>
        <ecNumber evidence="12">1.1.1.8</ecNumber>
    </recommendedName>
</protein>
<feature type="domain" description="Glycerol-3-phosphate dehydrogenase NAD-dependent N-terminal" evidence="13">
    <location>
        <begin position="8"/>
        <end position="167"/>
    </location>
</feature>
<evidence type="ECO:0000313" key="15">
    <source>
        <dbReference type="EMBL" id="CAD2222950.1"/>
    </source>
</evidence>
<dbReference type="InterPro" id="IPR036291">
    <property type="entry name" value="NAD(P)-bd_dom_sf"/>
</dbReference>
<keyword evidence="7" id="KW-0327">Glycosome</keyword>
<proteinExistence type="inferred from homology"/>
<dbReference type="GO" id="GO:0141152">
    <property type="term" value="F:glycerol-3-phosphate dehydrogenase (NAD+) activity"/>
    <property type="evidence" value="ECO:0007669"/>
    <property type="project" value="UniProtKB-UniRule"/>
</dbReference>
<evidence type="ECO:0000256" key="5">
    <source>
        <dbReference type="ARBA" id="ARBA00048683"/>
    </source>
</evidence>
<dbReference type="GO" id="GO:0046168">
    <property type="term" value="P:glycerol-3-phosphate catabolic process"/>
    <property type="evidence" value="ECO:0007669"/>
    <property type="project" value="UniProtKB-UniRule"/>
</dbReference>
<dbReference type="VEuPathDB" id="TriTrypDB:ADEAN_001050600"/>
<dbReference type="FunFam" id="3.40.50.720:FF:000019">
    <property type="entry name" value="Glycerol-3-phosphate dehydrogenase [NAD(P)+]"/>
    <property type="match status" value="1"/>
</dbReference>
<dbReference type="EMBL" id="LR877173">
    <property type="protein sequence ID" value="CAD2222950.1"/>
    <property type="molecule type" value="Genomic_DNA"/>
</dbReference>
<evidence type="ECO:0000256" key="4">
    <source>
        <dbReference type="ARBA" id="ARBA00023140"/>
    </source>
</evidence>
<dbReference type="InterPro" id="IPR013328">
    <property type="entry name" value="6PGD_dom2"/>
</dbReference>
<comment type="catalytic activity">
    <reaction evidence="5 12">
        <text>sn-glycerol 3-phosphate + NAD(+) = dihydroxyacetone phosphate + NADH + H(+)</text>
        <dbReference type="Rhea" id="RHEA:11092"/>
        <dbReference type="ChEBI" id="CHEBI:15378"/>
        <dbReference type="ChEBI" id="CHEBI:57540"/>
        <dbReference type="ChEBI" id="CHEBI:57597"/>
        <dbReference type="ChEBI" id="CHEBI:57642"/>
        <dbReference type="ChEBI" id="CHEBI:57945"/>
        <dbReference type="EC" id="1.1.1.8"/>
    </reaction>
</comment>
<keyword evidence="16" id="KW-1185">Reference proteome</keyword>
<dbReference type="GO" id="GO:0005829">
    <property type="term" value="C:cytosol"/>
    <property type="evidence" value="ECO:0007669"/>
    <property type="project" value="TreeGrafter"/>
</dbReference>
<dbReference type="OrthoDB" id="10263760at2759"/>
<organism evidence="15 16">
    <name type="scientific">Angomonas deanei</name>
    <dbReference type="NCBI Taxonomy" id="59799"/>
    <lineage>
        <taxon>Eukaryota</taxon>
        <taxon>Discoba</taxon>
        <taxon>Euglenozoa</taxon>
        <taxon>Kinetoplastea</taxon>
        <taxon>Metakinetoplastina</taxon>
        <taxon>Trypanosomatida</taxon>
        <taxon>Trypanosomatidae</taxon>
        <taxon>Strigomonadinae</taxon>
        <taxon>Angomonas</taxon>
    </lineage>
</organism>
<dbReference type="GO" id="GO:0051287">
    <property type="term" value="F:NAD binding"/>
    <property type="evidence" value="ECO:0007669"/>
    <property type="project" value="UniProtKB-UniRule"/>
</dbReference>
<evidence type="ECO:0000259" key="13">
    <source>
        <dbReference type="Pfam" id="PF01210"/>
    </source>
</evidence>
<keyword evidence="4" id="KW-0576">Peroxisome</keyword>
<feature type="binding site" evidence="10">
    <location>
        <begin position="11"/>
        <end position="16"/>
    </location>
    <ligand>
        <name>NAD(+)</name>
        <dbReference type="ChEBI" id="CHEBI:57540"/>
    </ligand>
</feature>
<dbReference type="GO" id="GO:0020015">
    <property type="term" value="C:glycosome"/>
    <property type="evidence" value="ECO:0007669"/>
    <property type="project" value="UniProtKB-SubCell"/>
</dbReference>
<feature type="active site" description="Proton acceptor" evidence="8">
    <location>
        <position position="200"/>
    </location>
</feature>
<comment type="similarity">
    <text evidence="1 11">Belongs to the NAD-dependent glycerol-3-phosphate dehydrogenase family.</text>
</comment>
<dbReference type="HAMAP" id="MF_00394">
    <property type="entry name" value="NAD_Glyc3P_dehydrog"/>
    <property type="match status" value="1"/>
</dbReference>
<evidence type="ECO:0000256" key="3">
    <source>
        <dbReference type="ARBA" id="ARBA00023027"/>
    </source>
</evidence>
<dbReference type="Proteomes" id="UP000515908">
    <property type="component" value="Chromosome 29"/>
</dbReference>
<feature type="binding site" evidence="10">
    <location>
        <position position="86"/>
    </location>
    <ligand>
        <name>NAD(+)</name>
        <dbReference type="ChEBI" id="CHEBI:57540"/>
    </ligand>
</feature>
<dbReference type="SUPFAM" id="SSF51735">
    <property type="entry name" value="NAD(P)-binding Rossmann-fold domains"/>
    <property type="match status" value="1"/>
</dbReference>
<dbReference type="FunFam" id="1.10.1040.10:FF:000001">
    <property type="entry name" value="Glycerol-3-phosphate dehydrogenase [NAD(P)+]"/>
    <property type="match status" value="1"/>
</dbReference>
<dbReference type="Pfam" id="PF01210">
    <property type="entry name" value="NAD_Gly3P_dh_N"/>
    <property type="match status" value="1"/>
</dbReference>
<dbReference type="PRINTS" id="PR00077">
    <property type="entry name" value="GPDHDRGNASE"/>
</dbReference>
<evidence type="ECO:0000256" key="6">
    <source>
        <dbReference type="ARBA" id="ARBA00060503"/>
    </source>
</evidence>
<evidence type="ECO:0000256" key="11">
    <source>
        <dbReference type="RuleBase" id="RU000437"/>
    </source>
</evidence>
<sequence>MVHLKHAAVFGSGAFGTSLAVVLAKRTENVSVWHMKQEEADLINEKKENVLFLKGAPLPLAVHFTADVKETVHGAEIILFVVPTQFLRGFLKTNVGIIRDHLREHPETPLLVCSKGIEQSTLLFPGQIVAEFFPGSKISVLAGPSFAIEVATGKVTSVSVASEDIEEARRVMKMMSSPDQMFRCWATTDVVGCEVASAVKNVLAIASGISKGMGQGLNARAALISRGLLEVRDLTHALGGSGEAVFGLAGLGDLLLTCSSELSRNFSVGEKLGSGMSLKEIQKTQKAVAEGVATADSLFRLAKKKKVSLLMCERVYAILYKGEDPFSSFHKVLTGRLVDEGIQPLYPRNKSKL</sequence>
<dbReference type="Gene3D" id="3.40.50.720">
    <property type="entry name" value="NAD(P)-binding Rossmann-like Domain"/>
    <property type="match status" value="1"/>
</dbReference>
<dbReference type="NCBIfam" id="NF000940">
    <property type="entry name" value="PRK00094.1-2"/>
    <property type="match status" value="1"/>
</dbReference>
<evidence type="ECO:0000256" key="10">
    <source>
        <dbReference type="PIRSR" id="PIRSR000114-3"/>
    </source>
</evidence>
<dbReference type="InterPro" id="IPR006109">
    <property type="entry name" value="G3P_DH_NAD-dep_C"/>
</dbReference>
<name>S9VPD4_9TRYP</name>
<feature type="domain" description="Glycerol-3-phosphate dehydrogenase NAD-dependent C-terminal" evidence="14">
    <location>
        <begin position="189"/>
        <end position="325"/>
    </location>
</feature>
<evidence type="ECO:0000313" key="16">
    <source>
        <dbReference type="Proteomes" id="UP000515908"/>
    </source>
</evidence>
<dbReference type="InterPro" id="IPR011128">
    <property type="entry name" value="G3P_DH_NAD-dep_N"/>
</dbReference>
<feature type="binding site" evidence="9">
    <location>
        <position position="115"/>
    </location>
    <ligand>
        <name>substrate</name>
    </ligand>
</feature>
<dbReference type="PROSITE" id="PS00957">
    <property type="entry name" value="NAD_G3PDH"/>
    <property type="match status" value="1"/>
</dbReference>
<feature type="binding site" evidence="9">
    <location>
        <begin position="264"/>
        <end position="265"/>
    </location>
    <ligand>
        <name>substrate</name>
    </ligand>
</feature>
<dbReference type="NCBIfam" id="NF000942">
    <property type="entry name" value="PRK00094.1-4"/>
    <property type="match status" value="1"/>
</dbReference>
<keyword evidence="2 11" id="KW-0560">Oxidoreductase</keyword>
<evidence type="ECO:0000256" key="9">
    <source>
        <dbReference type="PIRSR" id="PIRSR000114-2"/>
    </source>
</evidence>
<evidence type="ECO:0000256" key="1">
    <source>
        <dbReference type="ARBA" id="ARBA00011009"/>
    </source>
</evidence>
<dbReference type="Gene3D" id="1.10.1040.10">
    <property type="entry name" value="N-(1-d-carboxylethyl)-l-norvaline Dehydrogenase, domain 2"/>
    <property type="match status" value="1"/>
</dbReference>
<dbReference type="Pfam" id="PF07479">
    <property type="entry name" value="NAD_Gly3P_dh_C"/>
    <property type="match status" value="1"/>
</dbReference>
<evidence type="ECO:0000256" key="12">
    <source>
        <dbReference type="RuleBase" id="RU361243"/>
    </source>
</evidence>
<dbReference type="EC" id="1.1.1.8" evidence="12"/>
<dbReference type="AlphaFoldDB" id="S9VPD4"/>
<dbReference type="PIRSF" id="PIRSF000114">
    <property type="entry name" value="Glycerol-3-P_dh"/>
    <property type="match status" value="1"/>
</dbReference>
<reference evidence="15 16" key="1">
    <citation type="submission" date="2020-08" db="EMBL/GenBank/DDBJ databases">
        <authorList>
            <person name="Newling K."/>
            <person name="Davey J."/>
            <person name="Forrester S."/>
        </authorList>
    </citation>
    <scope>NUCLEOTIDE SEQUENCE [LARGE SCALE GENOMIC DNA]</scope>
    <source>
        <strain evidence="16">Crithidia deanei Carvalho (ATCC PRA-265)</strain>
    </source>
</reference>
<feature type="binding site" evidence="10">
    <location>
        <position position="147"/>
    </location>
    <ligand>
        <name>NAD(+)</name>
        <dbReference type="ChEBI" id="CHEBI:57540"/>
    </ligand>
</feature>
<accession>S9VPD4</accession>
<comment type="subcellular location">
    <subcellularLocation>
        <location evidence="6">Glycosome</location>
    </subcellularLocation>
</comment>
<feature type="binding site" evidence="10">
    <location>
        <position position="264"/>
    </location>
    <ligand>
        <name>NAD(+)</name>
        <dbReference type="ChEBI" id="CHEBI:57540"/>
    </ligand>
</feature>
<dbReference type="InterPro" id="IPR008927">
    <property type="entry name" value="6-PGluconate_DH-like_C_sf"/>
</dbReference>
<gene>
    <name evidence="15" type="ORF">ADEAN_001050600</name>
</gene>
<dbReference type="PANTHER" id="PTHR11728:SF1">
    <property type="entry name" value="GLYCEROL-3-PHOSPHATE DEHYDROGENASE [NAD(+)] 2, CHLOROPLASTIC"/>
    <property type="match status" value="1"/>
</dbReference>
<dbReference type="PANTHER" id="PTHR11728">
    <property type="entry name" value="GLYCEROL-3-PHOSPHATE DEHYDROGENASE"/>
    <property type="match status" value="1"/>
</dbReference>